<evidence type="ECO:0000259" key="2">
    <source>
        <dbReference type="Pfam" id="PF04892"/>
    </source>
</evidence>
<keyword evidence="1" id="KW-1133">Transmembrane helix</keyword>
<dbReference type="PANTHER" id="PTHR28008:SF1">
    <property type="entry name" value="DOMAIN PROTEIN, PUTATIVE (AFU_ORTHOLOGUE AFUA_3G10980)-RELATED"/>
    <property type="match status" value="1"/>
</dbReference>
<dbReference type="Pfam" id="PF04892">
    <property type="entry name" value="VanZ"/>
    <property type="match status" value="1"/>
</dbReference>
<keyword evidence="1" id="KW-0812">Transmembrane</keyword>
<accession>A0A5S9MT27</accession>
<evidence type="ECO:0000256" key="1">
    <source>
        <dbReference type="SAM" id="Phobius"/>
    </source>
</evidence>
<dbReference type="PANTHER" id="PTHR28008">
    <property type="entry name" value="DOMAIN PROTEIN, PUTATIVE (AFU_ORTHOLOGUE AFUA_3G10980)-RELATED"/>
    <property type="match status" value="1"/>
</dbReference>
<protein>
    <recommendedName>
        <fullName evidence="2">VanZ-like domain-containing protein</fullName>
    </recommendedName>
</protein>
<dbReference type="OrthoDB" id="5739642at2"/>
<keyword evidence="1" id="KW-0472">Membrane</keyword>
<reference evidence="3 4" key="1">
    <citation type="submission" date="2019-11" db="EMBL/GenBank/DDBJ databases">
        <authorList>
            <person name="Holert J."/>
        </authorList>
    </citation>
    <scope>NUCLEOTIDE SEQUENCE [LARGE SCALE GENOMIC DNA]</scope>
    <source>
        <strain evidence="3">BC5_2</strain>
    </source>
</reference>
<feature type="transmembrane region" description="Helical" evidence="1">
    <location>
        <begin position="39"/>
        <end position="54"/>
    </location>
</feature>
<proteinExistence type="predicted"/>
<dbReference type="EMBL" id="CACSII010000001">
    <property type="protein sequence ID" value="CAA0079824.1"/>
    <property type="molecule type" value="Genomic_DNA"/>
</dbReference>
<name>A0A5S9MT27_9GAMM</name>
<feature type="domain" description="VanZ-like" evidence="2">
    <location>
        <begin position="35"/>
        <end position="106"/>
    </location>
</feature>
<evidence type="ECO:0000313" key="4">
    <source>
        <dbReference type="Proteomes" id="UP000434580"/>
    </source>
</evidence>
<dbReference type="InterPro" id="IPR006976">
    <property type="entry name" value="VanZ-like"/>
</dbReference>
<dbReference type="NCBIfam" id="NF037970">
    <property type="entry name" value="vanZ_1"/>
    <property type="match status" value="1"/>
</dbReference>
<gene>
    <name evidence="3" type="ORF">DPBNPPHM_00180</name>
</gene>
<dbReference type="AlphaFoldDB" id="A0A5S9MT27"/>
<dbReference type="Proteomes" id="UP000434580">
    <property type="component" value="Unassembled WGS sequence"/>
</dbReference>
<sequence>MIRFTLSHLLLTSYIVLLCWLSLKPPSESSDPLMWDKLAHFIAYGGFATLALIASTSQRRFLEWLITGFALGVMLELLQACTGYRTGSVYDQIANTLGLAAGGLLSLLPPIKKFWFTDSNSGTATNAPAQNLHSHD</sequence>
<organism evidence="3 4">
    <name type="scientific">BD1-7 clade bacterium</name>
    <dbReference type="NCBI Taxonomy" id="2029982"/>
    <lineage>
        <taxon>Bacteria</taxon>
        <taxon>Pseudomonadati</taxon>
        <taxon>Pseudomonadota</taxon>
        <taxon>Gammaproteobacteria</taxon>
        <taxon>Cellvibrionales</taxon>
        <taxon>Spongiibacteraceae</taxon>
        <taxon>BD1-7 clade</taxon>
    </lineage>
</organism>
<evidence type="ECO:0000313" key="3">
    <source>
        <dbReference type="EMBL" id="CAA0079824.1"/>
    </source>
</evidence>